<evidence type="ECO:0000256" key="7">
    <source>
        <dbReference type="RuleBase" id="RU003909"/>
    </source>
</evidence>
<dbReference type="InterPro" id="IPR005455">
    <property type="entry name" value="PFN_euk"/>
</dbReference>
<dbReference type="PRINTS" id="PR00392">
    <property type="entry name" value="PROFILIN"/>
</dbReference>
<dbReference type="Pfam" id="PF00235">
    <property type="entry name" value="Profilin"/>
    <property type="match status" value="1"/>
</dbReference>
<comment type="caution">
    <text evidence="8">The sequence shown here is derived from an EMBL/GenBank/DDBJ whole genome shotgun (WGS) entry which is preliminary data.</text>
</comment>
<proteinExistence type="inferred from homology"/>
<dbReference type="PANTHER" id="PTHR11604">
    <property type="entry name" value="PROFILIN"/>
    <property type="match status" value="1"/>
</dbReference>
<dbReference type="SMART" id="SM00392">
    <property type="entry name" value="PROF"/>
    <property type="match status" value="1"/>
</dbReference>
<gene>
    <name evidence="8" type="ORF">LUZ62_040290</name>
</gene>
<accession>A0AAV8F7M4</accession>
<evidence type="ECO:0000313" key="8">
    <source>
        <dbReference type="EMBL" id="KAJ4789044.1"/>
    </source>
</evidence>
<dbReference type="InterPro" id="IPR036140">
    <property type="entry name" value="PFN_sf"/>
</dbReference>
<evidence type="ECO:0000256" key="5">
    <source>
        <dbReference type="ARBA" id="ARBA00023212"/>
    </source>
</evidence>
<keyword evidence="3" id="KW-0963">Cytoplasm</keyword>
<comment type="function">
    <text evidence="6">Binds to actin and affects the structure of the cytoskeleton. At high concentrations, profilin prevents the polymerization of actin, whereas it enhances it at low concentrations.</text>
</comment>
<keyword evidence="5 6" id="KW-0206">Cytoskeleton</keyword>
<dbReference type="Gene3D" id="3.30.450.30">
    <property type="entry name" value="Dynein light chain 2a, cytoplasmic"/>
    <property type="match status" value="1"/>
</dbReference>
<organism evidence="8 9">
    <name type="scientific">Rhynchospora pubera</name>
    <dbReference type="NCBI Taxonomy" id="906938"/>
    <lineage>
        <taxon>Eukaryota</taxon>
        <taxon>Viridiplantae</taxon>
        <taxon>Streptophyta</taxon>
        <taxon>Embryophyta</taxon>
        <taxon>Tracheophyta</taxon>
        <taxon>Spermatophyta</taxon>
        <taxon>Magnoliopsida</taxon>
        <taxon>Liliopsida</taxon>
        <taxon>Poales</taxon>
        <taxon>Cyperaceae</taxon>
        <taxon>Cyperoideae</taxon>
        <taxon>Rhynchosporeae</taxon>
        <taxon>Rhynchospora</taxon>
    </lineage>
</organism>
<dbReference type="AlphaFoldDB" id="A0AAV8F7M4"/>
<evidence type="ECO:0000256" key="1">
    <source>
        <dbReference type="ARBA" id="ARBA00004245"/>
    </source>
</evidence>
<protein>
    <recommendedName>
        <fullName evidence="7">Profilin</fullName>
    </recommendedName>
</protein>
<name>A0AAV8F7M4_9POAL</name>
<dbReference type="InterPro" id="IPR048278">
    <property type="entry name" value="PFN"/>
</dbReference>
<comment type="subunit">
    <text evidence="6">Occurs in many kinds of cells as a complex with monomeric actin in a 1:1 ratio.</text>
</comment>
<evidence type="ECO:0000256" key="6">
    <source>
        <dbReference type="RuleBase" id="RU003908"/>
    </source>
</evidence>
<sequence>MSWENYVQWSLIDPGLTSAAIVGHDGNLFAASQSFSYDSEEIQAILPGLEDPDTLMGKSISLGGTQYSIIKSDRAMVIGAAGTKGVCITKTTQAFIIGICDKPVGTGKCSVIVEKLANHLIEMGL</sequence>
<comment type="similarity">
    <text evidence="2 7">Belongs to the profilin family.</text>
</comment>
<reference evidence="8" key="1">
    <citation type="submission" date="2022-08" db="EMBL/GenBank/DDBJ databases">
        <authorList>
            <person name="Marques A."/>
        </authorList>
    </citation>
    <scope>NUCLEOTIDE SEQUENCE</scope>
    <source>
        <strain evidence="8">RhyPub2mFocal</strain>
        <tissue evidence="8">Leaves</tissue>
    </source>
</reference>
<dbReference type="InterPro" id="IPR027310">
    <property type="entry name" value="Profilin_CS"/>
</dbReference>
<dbReference type="GO" id="GO:0003785">
    <property type="term" value="F:actin monomer binding"/>
    <property type="evidence" value="ECO:0007669"/>
    <property type="project" value="TreeGrafter"/>
</dbReference>
<evidence type="ECO:0000256" key="4">
    <source>
        <dbReference type="ARBA" id="ARBA00023203"/>
    </source>
</evidence>
<dbReference type="PROSITE" id="PS00414">
    <property type="entry name" value="PROFILIN"/>
    <property type="match status" value="1"/>
</dbReference>
<comment type="subcellular location">
    <subcellularLocation>
        <location evidence="1">Cytoplasm</location>
        <location evidence="1">Cytoskeleton</location>
    </subcellularLocation>
</comment>
<dbReference type="PRINTS" id="PR01640">
    <property type="entry name" value="PROFILINPLNT"/>
</dbReference>
<keyword evidence="4 7" id="KW-0009">Actin-binding</keyword>
<evidence type="ECO:0000256" key="2">
    <source>
        <dbReference type="ARBA" id="ARBA00010058"/>
    </source>
</evidence>
<dbReference type="Proteomes" id="UP001140206">
    <property type="component" value="Chromosome 2"/>
</dbReference>
<dbReference type="SUPFAM" id="SSF55770">
    <property type="entry name" value="Profilin (actin-binding protein)"/>
    <property type="match status" value="1"/>
</dbReference>
<dbReference type="CDD" id="cd00148">
    <property type="entry name" value="PROF"/>
    <property type="match status" value="1"/>
</dbReference>
<evidence type="ECO:0000313" key="9">
    <source>
        <dbReference type="Proteomes" id="UP001140206"/>
    </source>
</evidence>
<keyword evidence="9" id="KW-1185">Reference proteome</keyword>
<dbReference type="GO" id="GO:0005938">
    <property type="term" value="C:cell cortex"/>
    <property type="evidence" value="ECO:0007669"/>
    <property type="project" value="TreeGrafter"/>
</dbReference>
<evidence type="ECO:0000256" key="3">
    <source>
        <dbReference type="ARBA" id="ARBA00022490"/>
    </source>
</evidence>
<dbReference type="GO" id="GO:0005856">
    <property type="term" value="C:cytoskeleton"/>
    <property type="evidence" value="ECO:0007669"/>
    <property type="project" value="UniProtKB-SubCell"/>
</dbReference>
<dbReference type="PANTHER" id="PTHR11604:SF0">
    <property type="entry name" value="PROFILIN"/>
    <property type="match status" value="1"/>
</dbReference>
<dbReference type="EMBL" id="JAMFTS010000002">
    <property type="protein sequence ID" value="KAJ4789044.1"/>
    <property type="molecule type" value="Genomic_DNA"/>
</dbReference>